<dbReference type="PANTHER" id="PTHR28037">
    <property type="entry name" value="ALCOHOL O-ACETYLTRANSFERASE 1-RELATED"/>
    <property type="match status" value="1"/>
</dbReference>
<dbReference type="PANTHER" id="PTHR28037:SF1">
    <property type="entry name" value="ALCOHOL O-ACETYLTRANSFERASE 1-RELATED"/>
    <property type="match status" value="1"/>
</dbReference>
<dbReference type="OrthoDB" id="863140at2"/>
<name>A0A2I8ERE0_9BURK</name>
<dbReference type="Pfam" id="PF16911">
    <property type="entry name" value="PapA_C"/>
    <property type="match status" value="1"/>
</dbReference>
<feature type="domain" description="Phthiocerol/phthiodiolone dimycocerosyl transferase C-terminal" evidence="13">
    <location>
        <begin position="206"/>
        <end position="269"/>
    </location>
</feature>
<keyword evidence="8" id="KW-0012">Acyltransferase</keyword>
<dbReference type="Gene3D" id="3.30.559.30">
    <property type="entry name" value="Nonribosomal peptide synthetase, condensation domain"/>
    <property type="match status" value="1"/>
</dbReference>
<evidence type="ECO:0000256" key="9">
    <source>
        <dbReference type="ARBA" id="ARBA00030465"/>
    </source>
</evidence>
<evidence type="ECO:0000256" key="12">
    <source>
        <dbReference type="SAM" id="MobiDB-lite"/>
    </source>
</evidence>
<dbReference type="InterPro" id="IPR023213">
    <property type="entry name" value="CAT-like_dom_sf"/>
</dbReference>
<feature type="compositionally biased region" description="Acidic residues" evidence="12">
    <location>
        <begin position="421"/>
        <end position="435"/>
    </location>
</feature>
<evidence type="ECO:0000259" key="13">
    <source>
        <dbReference type="Pfam" id="PF16911"/>
    </source>
</evidence>
<dbReference type="Proteomes" id="UP000243502">
    <property type="component" value="Chromosome 2"/>
</dbReference>
<comment type="similarity">
    <text evidence="4">Belongs to the acyltransferase PapA5 family.</text>
</comment>
<dbReference type="KEGG" id="pter:C2L65_20595"/>
<feature type="compositionally biased region" description="Basic and acidic residues" evidence="12">
    <location>
        <begin position="192"/>
        <end position="204"/>
    </location>
</feature>
<comment type="catalytic activity">
    <reaction evidence="1">
        <text>2 a mycocerosyl-[mycocerosic acid synthase] + a phthiocerol = a dimycocerosyl phthiocerol + 2 holo-[mycocerosic acid synthase].</text>
        <dbReference type="EC" id="2.3.1.282"/>
    </reaction>
</comment>
<evidence type="ECO:0000256" key="8">
    <source>
        <dbReference type="ARBA" id="ARBA00023315"/>
    </source>
</evidence>
<keyword evidence="7" id="KW-0808">Transferase</keyword>
<evidence type="ECO:0000256" key="10">
    <source>
        <dbReference type="ARBA" id="ARBA00032317"/>
    </source>
</evidence>
<protein>
    <recommendedName>
        <fullName evidence="6">Phthiocerol/phthiodiolone dimycocerosyl transferase</fullName>
        <ecNumber evidence="5">2.3.1.282</ecNumber>
    </recommendedName>
    <alternativeName>
        <fullName evidence="11">Acyltransferase PapA5</fullName>
    </alternativeName>
    <alternativeName>
        <fullName evidence="9">Phthiocerol/phthiodiolone O-acyltransferase</fullName>
    </alternativeName>
    <alternativeName>
        <fullName evidence="10">Polyketide synthase-associated protein A5</fullName>
    </alternativeName>
</protein>
<evidence type="ECO:0000256" key="1">
    <source>
        <dbReference type="ARBA" id="ARBA00000026"/>
    </source>
</evidence>
<accession>A0A2I8ERE0</accession>
<sequence>MNSLAEPVMIRAARSLGAMEKFFYLLNQSHPNHFAMVGEVSGPTRVDQWQDALDLVAYHSPLVWSRVERGSNGAPAFVPVPHGSVPMKVARVGSTNWTDEVAAQIAQPFDELHPPLLRATLLHGEARSVIVLVAHHSIGDGLSLTSLLGDLLRAVAGENLMRSGETRALEHLIELKHGAPKLPSNAPVPSDEPMRAPLEMRRPDGSAPHVESLRLTSTMTRALRERSRAERTSVQSALIAAFTRAMCFLNADAQREPRVLSPVDLRRRLLDGSDHLAMCASGVVHADDGPRDAGLWSRARHAGQAFADIESTNVLAERVLTAHALLDTVNRTADAKAVFAQAFANDAVVTNLGVVNLPKRFGPLTLDAVWGPSVSVGVVDEQVIGAATFNGQLHLVHTSYTPVLGLLDQMVVEITAALTDENPDENADESEDESAEAGADTRE</sequence>
<comment type="catalytic activity">
    <reaction evidence="2">
        <text>2 a mycocerosyl-[mycocerosic acid synthase] + a phenolphthiocerol = a dimycocerosyl phenolphthiocerol + 2 holo-[mycocerosic acid synthase].</text>
        <dbReference type="EC" id="2.3.1.282"/>
    </reaction>
</comment>
<dbReference type="EMBL" id="CP026112">
    <property type="protein sequence ID" value="AUT62069.1"/>
    <property type="molecule type" value="Genomic_DNA"/>
</dbReference>
<comment type="catalytic activity">
    <reaction evidence="3">
        <text>2 a mycocerosyl-[mycocerosic acid synthase] + a phthiodiolone = a dimycocerosyl phthiodiolone + 2 holo-[mycocerosic acid synthase].</text>
        <dbReference type="EC" id="2.3.1.282"/>
    </reaction>
</comment>
<dbReference type="GO" id="GO:0016746">
    <property type="term" value="F:acyltransferase activity"/>
    <property type="evidence" value="ECO:0007669"/>
    <property type="project" value="UniProtKB-KW"/>
</dbReference>
<evidence type="ECO:0000256" key="6">
    <source>
        <dbReference type="ARBA" id="ARBA00013449"/>
    </source>
</evidence>
<evidence type="ECO:0000256" key="3">
    <source>
        <dbReference type="ARBA" id="ARBA00001907"/>
    </source>
</evidence>
<dbReference type="RefSeq" id="WP_042316880.1">
    <property type="nucleotide sequence ID" value="NZ_CP026112.1"/>
</dbReference>
<dbReference type="InterPro" id="IPR052058">
    <property type="entry name" value="Alcohol_O-acetyltransferase"/>
</dbReference>
<reference evidence="14 15" key="1">
    <citation type="submission" date="2018-01" db="EMBL/GenBank/DDBJ databases">
        <title>Species boundaries and ecological features among Paraburkholderia terrae DSMZ17804T, P. hospita DSMZ17164T and P. caribensis DSMZ13236T.</title>
        <authorList>
            <person name="Pratama A.A."/>
        </authorList>
    </citation>
    <scope>NUCLEOTIDE SEQUENCE [LARGE SCALE GENOMIC DNA]</scope>
    <source>
        <strain evidence="14 15">DSM 17804</strain>
    </source>
</reference>
<feature type="region of interest" description="Disordered" evidence="12">
    <location>
        <begin position="179"/>
        <end position="209"/>
    </location>
</feature>
<dbReference type="Gene3D" id="3.30.559.10">
    <property type="entry name" value="Chloramphenicol acetyltransferase-like domain"/>
    <property type="match status" value="1"/>
</dbReference>
<evidence type="ECO:0000313" key="14">
    <source>
        <dbReference type="EMBL" id="AUT62069.1"/>
    </source>
</evidence>
<evidence type="ECO:0000256" key="11">
    <source>
        <dbReference type="ARBA" id="ARBA00033407"/>
    </source>
</evidence>
<evidence type="ECO:0000256" key="7">
    <source>
        <dbReference type="ARBA" id="ARBA00022679"/>
    </source>
</evidence>
<evidence type="ECO:0000313" key="15">
    <source>
        <dbReference type="Proteomes" id="UP000243502"/>
    </source>
</evidence>
<evidence type="ECO:0000256" key="2">
    <source>
        <dbReference type="ARBA" id="ARBA00000625"/>
    </source>
</evidence>
<evidence type="ECO:0000256" key="5">
    <source>
        <dbReference type="ARBA" id="ARBA00012866"/>
    </source>
</evidence>
<dbReference type="EC" id="2.3.1.282" evidence="5"/>
<evidence type="ECO:0000256" key="4">
    <source>
        <dbReference type="ARBA" id="ARBA00006558"/>
    </source>
</evidence>
<feature type="region of interest" description="Disordered" evidence="12">
    <location>
        <begin position="419"/>
        <end position="443"/>
    </location>
</feature>
<organism evidence="14 15">
    <name type="scientific">Paraburkholderia terrae</name>
    <dbReference type="NCBI Taxonomy" id="311230"/>
    <lineage>
        <taxon>Bacteria</taxon>
        <taxon>Pseudomonadati</taxon>
        <taxon>Pseudomonadota</taxon>
        <taxon>Betaproteobacteria</taxon>
        <taxon>Burkholderiales</taxon>
        <taxon>Burkholderiaceae</taxon>
        <taxon>Paraburkholderia</taxon>
    </lineage>
</organism>
<dbReference type="InterPro" id="IPR031641">
    <property type="entry name" value="PapA_C"/>
</dbReference>
<proteinExistence type="inferred from homology"/>
<dbReference type="AlphaFoldDB" id="A0A2I8ERE0"/>
<dbReference type="SUPFAM" id="SSF52777">
    <property type="entry name" value="CoA-dependent acyltransferases"/>
    <property type="match status" value="2"/>
</dbReference>
<gene>
    <name evidence="14" type="ORF">C2L65_20595</name>
</gene>